<evidence type="ECO:0000256" key="1">
    <source>
        <dbReference type="SAM" id="MobiDB-lite"/>
    </source>
</evidence>
<dbReference type="InParanoid" id="Q0UAL9"/>
<gene>
    <name evidence="3" type="ORF">SNOG_11195</name>
</gene>
<accession>Q0UAL9</accession>
<evidence type="ECO:0000259" key="2">
    <source>
        <dbReference type="Pfam" id="PF17111"/>
    </source>
</evidence>
<dbReference type="STRING" id="321614.Q0UAL9"/>
<name>Q0UAL9_PHANO</name>
<dbReference type="EMBL" id="CH445342">
    <property type="protein sequence ID" value="EAT81694.1"/>
    <property type="molecule type" value="Genomic_DNA"/>
</dbReference>
<feature type="compositionally biased region" description="Low complexity" evidence="1">
    <location>
        <begin position="402"/>
        <end position="414"/>
    </location>
</feature>
<reference evidence="4" key="1">
    <citation type="journal article" date="2007" name="Plant Cell">
        <title>Dothideomycete-plant interactions illuminated by genome sequencing and EST analysis of the wheat pathogen Stagonospora nodorum.</title>
        <authorList>
            <person name="Hane J.K."/>
            <person name="Lowe R.G."/>
            <person name="Solomon P.S."/>
            <person name="Tan K.C."/>
            <person name="Schoch C.L."/>
            <person name="Spatafora J.W."/>
            <person name="Crous P.W."/>
            <person name="Kodira C."/>
            <person name="Birren B.W."/>
            <person name="Galagan J.E."/>
            <person name="Torriani S.F."/>
            <person name="McDonald B.A."/>
            <person name="Oliver R.P."/>
        </authorList>
    </citation>
    <scope>NUCLEOTIDE SEQUENCE [LARGE SCALE GENOMIC DNA]</scope>
    <source>
        <strain evidence="4">SN15 / ATCC MYA-4574 / FGSC 10173</strain>
    </source>
</reference>
<proteinExistence type="predicted"/>
<dbReference type="InterPro" id="IPR039767">
    <property type="entry name" value="RALBP1"/>
</dbReference>
<dbReference type="GO" id="GO:0005096">
    <property type="term" value="F:GTPase activator activity"/>
    <property type="evidence" value="ECO:0007669"/>
    <property type="project" value="InterPro"/>
</dbReference>
<dbReference type="GeneID" id="5978347"/>
<dbReference type="VEuPathDB" id="FungiDB:JI435_111950"/>
<evidence type="ECO:0000313" key="3">
    <source>
        <dbReference type="EMBL" id="EAT81694.1"/>
    </source>
</evidence>
<dbReference type="PANTHER" id="PTHR12783:SF5">
    <property type="entry name" value="RALA-BINDING PROTEIN 1"/>
    <property type="match status" value="1"/>
</dbReference>
<dbReference type="RefSeq" id="XP_001801439.1">
    <property type="nucleotide sequence ID" value="XM_001801387.1"/>
</dbReference>
<dbReference type="GO" id="GO:0007264">
    <property type="term" value="P:small GTPase-mediated signal transduction"/>
    <property type="evidence" value="ECO:0000318"/>
    <property type="project" value="GO_Central"/>
</dbReference>
<dbReference type="eggNOG" id="ENOG502SPW9">
    <property type="taxonomic scope" value="Eukaryota"/>
</dbReference>
<feature type="compositionally biased region" description="Polar residues" evidence="1">
    <location>
        <begin position="351"/>
        <end position="362"/>
    </location>
</feature>
<organism evidence="3 4">
    <name type="scientific">Phaeosphaeria nodorum (strain SN15 / ATCC MYA-4574 / FGSC 10173)</name>
    <name type="common">Glume blotch fungus</name>
    <name type="synonym">Parastagonospora nodorum</name>
    <dbReference type="NCBI Taxonomy" id="321614"/>
    <lineage>
        <taxon>Eukaryota</taxon>
        <taxon>Fungi</taxon>
        <taxon>Dikarya</taxon>
        <taxon>Ascomycota</taxon>
        <taxon>Pezizomycotina</taxon>
        <taxon>Dothideomycetes</taxon>
        <taxon>Pleosporomycetidae</taxon>
        <taxon>Pleosporales</taxon>
        <taxon>Pleosporineae</taxon>
        <taxon>Phaeosphaeriaceae</taxon>
        <taxon>Parastagonospora</taxon>
    </lineage>
</organism>
<dbReference type="HOGENOM" id="CLU_514936_0_0_1"/>
<dbReference type="AlphaFoldDB" id="Q0UAL9"/>
<dbReference type="InterPro" id="IPR031348">
    <property type="entry name" value="PigL_N"/>
</dbReference>
<evidence type="ECO:0000313" key="4">
    <source>
        <dbReference type="Proteomes" id="UP000001055"/>
    </source>
</evidence>
<dbReference type="Pfam" id="PF17111">
    <property type="entry name" value="PigL_N"/>
    <property type="match status" value="1"/>
</dbReference>
<feature type="region of interest" description="Disordered" evidence="1">
    <location>
        <begin position="296"/>
        <end position="431"/>
    </location>
</feature>
<dbReference type="GO" id="GO:0031267">
    <property type="term" value="F:small GTPase binding"/>
    <property type="evidence" value="ECO:0007669"/>
    <property type="project" value="InterPro"/>
</dbReference>
<dbReference type="Proteomes" id="UP000001055">
    <property type="component" value="Unassembled WGS sequence"/>
</dbReference>
<dbReference type="PANTHER" id="PTHR12783">
    <property type="entry name" value="RALA BINDING PROTEIN 1 RALBP1"/>
    <property type="match status" value="1"/>
</dbReference>
<protein>
    <recommendedName>
        <fullName evidence="2">Azaphilone pigments biosynthesis cluster protein L N-terminal domain-containing protein</fullName>
    </recommendedName>
</protein>
<dbReference type="GO" id="GO:0006898">
    <property type="term" value="P:receptor-mediated endocytosis"/>
    <property type="evidence" value="ECO:0000318"/>
    <property type="project" value="GO_Central"/>
</dbReference>
<sequence length="529" mass="57575">MKFVVFALLPRGSNVDGGQTSHWPVSLQQAAATLGSALVLLPPATPNFTFSFLSTSVYIQAFENRVSIFKVLPAHSTASGKRIGTDRTSQTLHPMDPLSISVSCITLITTITQVSVAVTNFVREVRDARGDLDAISRELVSLKSVLELLAEDTEGPHTATLPERLKDQIIDILKNCKHVVTDVEASLKKHSASRLGRAGHWAVGGGKGDMTKFRSSLETHKTALGLALDMVAITITRDIKDDTQEIRKDTAAIKDDTALILEQIAQLQAQLPQNIMKDTSNHMLHRYLDDLSDFAELMSNPPEDEPEISKTVDSEPEDEIASSPTSTPKNPEVPPHRRPSSLLREMYTEPLGTSTPRNSVQHISKEPFKSPTPKRASMPTAALHAGTAENPCSSRQEEDVPQSHQSSSPPSFQHLKPDPSAQDDNSPYVPRSFTTLSISPWALSSRNTSTPIFPQSAQDAVTSLAAAPKAPKSPAKETGVVDVAKAKVNAPRGKQQGSQYYVPASKKRVRVTASGRDVPWRNWGKLFLS</sequence>
<dbReference type="KEGG" id="pno:SNOG_11195"/>
<feature type="domain" description="Azaphilone pigments biosynthesis cluster protein L N-terminal" evidence="2">
    <location>
        <begin position="95"/>
        <end position="274"/>
    </location>
</feature>